<dbReference type="GO" id="GO:0080044">
    <property type="term" value="F:quercetin 7-O-glucosyltransferase activity"/>
    <property type="evidence" value="ECO:0007669"/>
    <property type="project" value="TreeGrafter"/>
</dbReference>
<dbReference type="PANTHER" id="PTHR11926">
    <property type="entry name" value="GLUCOSYL/GLUCURONOSYL TRANSFERASES"/>
    <property type="match status" value="1"/>
</dbReference>
<keyword evidence="4" id="KW-1185">Reference proteome</keyword>
<protein>
    <recommendedName>
        <fullName evidence="5">UDP-glycosyltransferases domain-containing protein</fullName>
    </recommendedName>
</protein>
<dbReference type="PANTHER" id="PTHR11926:SF1555">
    <property type="entry name" value="UDP-GLYCOSYLTRANSFERASE 83A1-LIKE"/>
    <property type="match status" value="1"/>
</dbReference>
<sequence>MIKLSPTMPAMNTAEFIWTRTWRQEHAEKFIWTYQKQRAWRFSRKLLARGQDLFGMAGATTATVSDICCICKHYSSCTQFQELALGLELTTRPFILVVRPETSSWSPDDAFFKEFQDRVGSRGKIVSWSPQQKVLVHPSIACFVTHCGWNSTVEGVGNGIPFLCWPCFGDQFFNQSYVCDAWKTGLRFNKDENGMITRWEIKDKVELLLSNGEFKSRAGDLQGRVMDCVKEGGSSHQNLMKKFATNPCLNQEENNNYSDRIIYLAASSICLAKHGVKITFAITENNHEQLVKNVTALKGGIHLVSISDGLESSYGTKRPGLVPLEAVPRVLQAKLRSLFNKLIHQRVSDKISCILSDLSRGRESDELHFVQQQLQGVLIGLSITKLIEDGIIDEDGTPTKGQMIKLSPTMPAMNTDNFSWTRGANKSRQKTLLGLGHHRSKLVDWQLCNSSYELEPGVFTSAPHIIPIGPLYIGEEQTWGPSGKLMARGHNLFAMAGATTA</sequence>
<gene>
    <name evidence="3" type="ORF">Tsubulata_044390</name>
</gene>
<reference evidence="3" key="2">
    <citation type="journal article" date="2023" name="Plants (Basel)">
        <title>Annotation of the Turnera subulata (Passifloraceae) Draft Genome Reveals the S-Locus Evolved after the Divergence of Turneroideae from Passifloroideae in a Stepwise Manner.</title>
        <authorList>
            <person name="Henning P.M."/>
            <person name="Roalson E.H."/>
            <person name="Mir W."/>
            <person name="McCubbin A.G."/>
            <person name="Shore J.S."/>
        </authorList>
    </citation>
    <scope>NUCLEOTIDE SEQUENCE</scope>
    <source>
        <strain evidence="3">F60SS</strain>
    </source>
</reference>
<dbReference type="Proteomes" id="UP001141552">
    <property type="component" value="Unassembled WGS sequence"/>
</dbReference>
<evidence type="ECO:0000256" key="1">
    <source>
        <dbReference type="ARBA" id="ARBA00009995"/>
    </source>
</evidence>
<organism evidence="3 4">
    <name type="scientific">Turnera subulata</name>
    <dbReference type="NCBI Taxonomy" id="218843"/>
    <lineage>
        <taxon>Eukaryota</taxon>
        <taxon>Viridiplantae</taxon>
        <taxon>Streptophyta</taxon>
        <taxon>Embryophyta</taxon>
        <taxon>Tracheophyta</taxon>
        <taxon>Spermatophyta</taxon>
        <taxon>Magnoliopsida</taxon>
        <taxon>eudicotyledons</taxon>
        <taxon>Gunneridae</taxon>
        <taxon>Pentapetalae</taxon>
        <taxon>rosids</taxon>
        <taxon>fabids</taxon>
        <taxon>Malpighiales</taxon>
        <taxon>Passifloraceae</taxon>
        <taxon>Turnera</taxon>
    </lineage>
</organism>
<evidence type="ECO:0000313" key="4">
    <source>
        <dbReference type="Proteomes" id="UP001141552"/>
    </source>
</evidence>
<dbReference type="SUPFAM" id="SSF53756">
    <property type="entry name" value="UDP-Glycosyltransferase/glycogen phosphorylase"/>
    <property type="match status" value="2"/>
</dbReference>
<dbReference type="Gene3D" id="3.40.50.2000">
    <property type="entry name" value="Glycogen Phosphorylase B"/>
    <property type="match status" value="3"/>
</dbReference>
<evidence type="ECO:0000313" key="3">
    <source>
        <dbReference type="EMBL" id="KAJ4830708.1"/>
    </source>
</evidence>
<proteinExistence type="inferred from homology"/>
<dbReference type="OrthoDB" id="5835829at2759"/>
<dbReference type="InterPro" id="IPR002213">
    <property type="entry name" value="UDP_glucos_trans"/>
</dbReference>
<comment type="caution">
    <text evidence="3">The sequence shown here is derived from an EMBL/GenBank/DDBJ whole genome shotgun (WGS) entry which is preliminary data.</text>
</comment>
<dbReference type="Pfam" id="PF00201">
    <property type="entry name" value="UDPGT"/>
    <property type="match status" value="1"/>
</dbReference>
<dbReference type="EMBL" id="JAKUCV010005553">
    <property type="protein sequence ID" value="KAJ4830708.1"/>
    <property type="molecule type" value="Genomic_DNA"/>
</dbReference>
<dbReference type="CDD" id="cd03784">
    <property type="entry name" value="GT1_Gtf-like"/>
    <property type="match status" value="1"/>
</dbReference>
<dbReference type="AlphaFoldDB" id="A0A9Q0FFW7"/>
<comment type="similarity">
    <text evidence="1">Belongs to the UDP-glycosyltransferase family.</text>
</comment>
<evidence type="ECO:0008006" key="5">
    <source>
        <dbReference type="Google" id="ProtNLM"/>
    </source>
</evidence>
<evidence type="ECO:0000256" key="2">
    <source>
        <dbReference type="ARBA" id="ARBA00022679"/>
    </source>
</evidence>
<reference evidence="3" key="1">
    <citation type="submission" date="2022-02" db="EMBL/GenBank/DDBJ databases">
        <authorList>
            <person name="Henning P.M."/>
            <person name="McCubbin A.G."/>
            <person name="Shore J.S."/>
        </authorList>
    </citation>
    <scope>NUCLEOTIDE SEQUENCE</scope>
    <source>
        <strain evidence="3">F60SS</strain>
        <tissue evidence="3">Leaves</tissue>
    </source>
</reference>
<feature type="non-terminal residue" evidence="3">
    <location>
        <position position="1"/>
    </location>
</feature>
<accession>A0A9Q0FFW7</accession>
<dbReference type="GO" id="GO:0080043">
    <property type="term" value="F:quercetin 3-O-glucosyltransferase activity"/>
    <property type="evidence" value="ECO:0007669"/>
    <property type="project" value="TreeGrafter"/>
</dbReference>
<name>A0A9Q0FFW7_9ROSI</name>
<keyword evidence="2" id="KW-0808">Transferase</keyword>